<dbReference type="Proteomes" id="UP000006034">
    <property type="component" value="Unassembled WGS sequence"/>
</dbReference>
<dbReference type="GO" id="GO:0019867">
    <property type="term" value="C:outer membrane"/>
    <property type="evidence" value="ECO:0007669"/>
    <property type="project" value="InterPro"/>
</dbReference>
<organism evidence="2 3">
    <name type="scientific">Bilophila wadsworthia (strain 3_1_6)</name>
    <dbReference type="NCBI Taxonomy" id="563192"/>
    <lineage>
        <taxon>Bacteria</taxon>
        <taxon>Pseudomonadati</taxon>
        <taxon>Thermodesulfobacteriota</taxon>
        <taxon>Desulfovibrionia</taxon>
        <taxon>Desulfovibrionales</taxon>
        <taxon>Desulfovibrionaceae</taxon>
        <taxon>Bilophila</taxon>
    </lineage>
</organism>
<keyword evidence="1" id="KW-1133">Transmembrane helix</keyword>
<sequence length="185" mass="20925">MNRPHPASAHAGYGRLYRLAAGLLSGLLVCLMLTGCGYVWRGQEGSLSENSVLGNGSKTLKIKSVEQTSLYPWLTYQVRSLVRDDINARNLAKWVDDGQADYTLTVRIPSFKVRSYGQYRSASQLYTATISIEFIVYDGKTNTEVWRSGPIYYEENYENANEESAIKSILEMAVRRCMDALQQRF</sequence>
<dbReference type="EMBL" id="ADCP02000001">
    <property type="protein sequence ID" value="EFV45162.1"/>
    <property type="molecule type" value="Genomic_DNA"/>
</dbReference>
<keyword evidence="3" id="KW-1185">Reference proteome</keyword>
<dbReference type="GeneID" id="78086159"/>
<reference evidence="2 3" key="2">
    <citation type="submission" date="2013-04" db="EMBL/GenBank/DDBJ databases">
        <title>The Genome Sequence of Bilophila wadsworthia 3_1_6.</title>
        <authorList>
            <consortium name="The Broad Institute Genomics Platform"/>
            <person name="Earl A."/>
            <person name="Ward D."/>
            <person name="Feldgarden M."/>
            <person name="Gevers D."/>
            <person name="Sibley C."/>
            <person name="Strauss J."/>
            <person name="Allen-Vercoe E."/>
            <person name="Walker B."/>
            <person name="Young S."/>
            <person name="Zeng Q."/>
            <person name="Gargeya S."/>
            <person name="Fitzgerald M."/>
            <person name="Haas B."/>
            <person name="Abouelleil A."/>
            <person name="Allen A.W."/>
            <person name="Alvarado L."/>
            <person name="Arachchi H.M."/>
            <person name="Berlin A.M."/>
            <person name="Chapman S.B."/>
            <person name="Gainer-Dewar J."/>
            <person name="Goldberg J."/>
            <person name="Griggs A."/>
            <person name="Gujja S."/>
            <person name="Hansen M."/>
            <person name="Howarth C."/>
            <person name="Imamovic A."/>
            <person name="Ireland A."/>
            <person name="Larimer J."/>
            <person name="McCowan C."/>
            <person name="Murphy C."/>
            <person name="Pearson M."/>
            <person name="Poon T.W."/>
            <person name="Priest M."/>
            <person name="Roberts A."/>
            <person name="Saif S."/>
            <person name="Shea T."/>
            <person name="Sisk P."/>
            <person name="Sykes S."/>
            <person name="Wortman J."/>
            <person name="Nusbaum C."/>
            <person name="Birren B."/>
        </authorList>
    </citation>
    <scope>NUCLEOTIDE SEQUENCE [LARGE SCALE GENOMIC DNA]</scope>
    <source>
        <strain evidence="2 3">3_1_6</strain>
    </source>
</reference>
<dbReference type="Pfam" id="PF04390">
    <property type="entry name" value="LptE"/>
    <property type="match status" value="1"/>
</dbReference>
<evidence type="ECO:0000313" key="2">
    <source>
        <dbReference type="EMBL" id="EFV45162.1"/>
    </source>
</evidence>
<keyword evidence="1" id="KW-0812">Transmembrane</keyword>
<dbReference type="HOGENOM" id="CLU_121834_0_0_7"/>
<evidence type="ECO:0000313" key="3">
    <source>
        <dbReference type="Proteomes" id="UP000006034"/>
    </source>
</evidence>
<dbReference type="eggNOG" id="ENOG5031H68">
    <property type="taxonomic scope" value="Bacteria"/>
</dbReference>
<evidence type="ECO:0008006" key="4">
    <source>
        <dbReference type="Google" id="ProtNLM"/>
    </source>
</evidence>
<dbReference type="GO" id="GO:0043165">
    <property type="term" value="P:Gram-negative-bacterium-type cell outer membrane assembly"/>
    <property type="evidence" value="ECO:0007669"/>
    <property type="project" value="InterPro"/>
</dbReference>
<gene>
    <name evidence="2" type="ORF">HMPREF0179_01019</name>
</gene>
<comment type="caution">
    <text evidence="2">The sequence shown here is derived from an EMBL/GenBank/DDBJ whole genome shotgun (WGS) entry which is preliminary data.</text>
</comment>
<proteinExistence type="predicted"/>
<dbReference type="AlphaFoldDB" id="E5Y4A7"/>
<dbReference type="STRING" id="563192.HMPREF0179_01019"/>
<feature type="transmembrane region" description="Helical" evidence="1">
    <location>
        <begin position="20"/>
        <end position="40"/>
    </location>
</feature>
<accession>E5Y4A7</accession>
<reference evidence="2 3" key="1">
    <citation type="submission" date="2010-10" db="EMBL/GenBank/DDBJ databases">
        <authorList>
            <consortium name="The Broad Institute Genome Sequencing Platform"/>
            <person name="Ward D."/>
            <person name="Earl A."/>
            <person name="Feldgarden M."/>
            <person name="Young S.K."/>
            <person name="Gargeya S."/>
            <person name="Zeng Q."/>
            <person name="Alvarado L."/>
            <person name="Berlin A."/>
            <person name="Bochicchio J."/>
            <person name="Chapman S.B."/>
            <person name="Chen Z."/>
            <person name="Freedman E."/>
            <person name="Gellesch M."/>
            <person name="Goldberg J."/>
            <person name="Griggs A."/>
            <person name="Gujja S."/>
            <person name="Heilman E."/>
            <person name="Heiman D."/>
            <person name="Howarth C."/>
            <person name="Mehta T."/>
            <person name="Neiman D."/>
            <person name="Pearson M."/>
            <person name="Roberts A."/>
            <person name="Saif S."/>
            <person name="Shea T."/>
            <person name="Shenoy N."/>
            <person name="Sisk P."/>
            <person name="Stolte C."/>
            <person name="Sykes S."/>
            <person name="White J."/>
            <person name="Yandava C."/>
            <person name="Allen-Vercoe E."/>
            <person name="Sibley C."/>
            <person name="Ambrose C.E."/>
            <person name="Strauss J."/>
            <person name="Daigneault M."/>
            <person name="Haas B."/>
            <person name="Nusbaum C."/>
            <person name="Birren B."/>
        </authorList>
    </citation>
    <scope>NUCLEOTIDE SEQUENCE [LARGE SCALE GENOMIC DNA]</scope>
    <source>
        <strain evidence="2 3">3_1_6</strain>
    </source>
</reference>
<evidence type="ECO:0000256" key="1">
    <source>
        <dbReference type="SAM" id="Phobius"/>
    </source>
</evidence>
<name>E5Y4A7_BILW3</name>
<protein>
    <recommendedName>
        <fullName evidence="4">Lipoprotein</fullName>
    </recommendedName>
</protein>
<dbReference type="OrthoDB" id="5459831at2"/>
<keyword evidence="1" id="KW-0472">Membrane</keyword>
<dbReference type="InterPro" id="IPR007485">
    <property type="entry name" value="LPS_assembly_LptE"/>
</dbReference>
<dbReference type="RefSeq" id="WP_005025780.1">
    <property type="nucleotide sequence ID" value="NZ_KE150238.1"/>
</dbReference>